<proteinExistence type="predicted"/>
<accession>A0A1Q3CH02</accession>
<dbReference type="InterPro" id="IPR021109">
    <property type="entry name" value="Peptidase_aspartic_dom_sf"/>
</dbReference>
<feature type="region of interest" description="Disordered" evidence="2">
    <location>
        <begin position="1"/>
        <end position="25"/>
    </location>
</feature>
<dbReference type="PANTHER" id="PTHR35046">
    <property type="entry name" value="ZINC KNUCKLE (CCHC-TYPE) FAMILY PROTEIN"/>
    <property type="match status" value="1"/>
</dbReference>
<sequence length="353" mass="39898">MKDKGKTKVDDPPKEKSNPTPSDKKCFKCHGYGHFQAECPNKRVMTLKEIEEIEAAPQEEEYEVESYNDEETSNADPVNGELLVVRHALHAKLRTNDDQRENIFQSRCSIKGRVCSLIIDSRSCTNVAATTLVEKLNLSTTPYPSPYKLQWLSDGNQLKVSQQVLLSFSIVKNYEDEVLCDVIPMDACQLLLGRPWQYDRSVKHDGRKNTYIVKKDERSILLTPLIPSQIHVTQTPIKKESLLLSGECVKRALQKKKSILAILLVEESESKKNDVINPLVKSLLEEFEDVFPDDLPSGLPPIRGIKHQIDFVPGSSLPNKAAYRCNLEGTKELNKQVEELITHGIVRESMSPC</sequence>
<protein>
    <recommendedName>
        <fullName evidence="3">CCHC-type domain-containing protein</fullName>
    </recommendedName>
</protein>
<reference evidence="5" key="1">
    <citation type="submission" date="2016-04" db="EMBL/GenBank/DDBJ databases">
        <title>Cephalotus genome sequencing.</title>
        <authorList>
            <person name="Fukushima K."/>
            <person name="Hasebe M."/>
            <person name="Fang X."/>
        </authorList>
    </citation>
    <scope>NUCLEOTIDE SEQUENCE [LARGE SCALE GENOMIC DNA]</scope>
    <source>
        <strain evidence="5">cv. St1</strain>
    </source>
</reference>
<dbReference type="GO" id="GO:0008270">
    <property type="term" value="F:zinc ion binding"/>
    <property type="evidence" value="ECO:0007669"/>
    <property type="project" value="UniProtKB-KW"/>
</dbReference>
<keyword evidence="1" id="KW-0863">Zinc-finger</keyword>
<dbReference type="PROSITE" id="PS50158">
    <property type="entry name" value="ZF_CCHC"/>
    <property type="match status" value="1"/>
</dbReference>
<dbReference type="CDD" id="cd00303">
    <property type="entry name" value="retropepsin_like"/>
    <property type="match status" value="1"/>
</dbReference>
<dbReference type="InterPro" id="IPR043502">
    <property type="entry name" value="DNA/RNA_pol_sf"/>
</dbReference>
<dbReference type="EMBL" id="BDDD01001970">
    <property type="protein sequence ID" value="GAV79373.1"/>
    <property type="molecule type" value="Genomic_DNA"/>
</dbReference>
<evidence type="ECO:0000259" key="3">
    <source>
        <dbReference type="PROSITE" id="PS50158"/>
    </source>
</evidence>
<evidence type="ECO:0000256" key="2">
    <source>
        <dbReference type="SAM" id="MobiDB-lite"/>
    </source>
</evidence>
<dbReference type="AlphaFoldDB" id="A0A1Q3CH02"/>
<dbReference type="SUPFAM" id="SSF57756">
    <property type="entry name" value="Retrovirus zinc finger-like domains"/>
    <property type="match status" value="1"/>
</dbReference>
<name>A0A1Q3CH02_CEPFO</name>
<keyword evidence="1" id="KW-0479">Metal-binding</keyword>
<keyword evidence="5" id="KW-1185">Reference proteome</keyword>
<evidence type="ECO:0000313" key="5">
    <source>
        <dbReference type="Proteomes" id="UP000187406"/>
    </source>
</evidence>
<dbReference type="Gene3D" id="3.10.10.10">
    <property type="entry name" value="HIV Type 1 Reverse Transcriptase, subunit A, domain 1"/>
    <property type="match status" value="1"/>
</dbReference>
<dbReference type="InterPro" id="IPR001878">
    <property type="entry name" value="Znf_CCHC"/>
</dbReference>
<comment type="caution">
    <text evidence="4">The sequence shown here is derived from an EMBL/GenBank/DDBJ whole genome shotgun (WGS) entry which is preliminary data.</text>
</comment>
<dbReference type="Proteomes" id="UP000187406">
    <property type="component" value="Unassembled WGS sequence"/>
</dbReference>
<feature type="domain" description="CCHC-type" evidence="3">
    <location>
        <begin position="25"/>
        <end position="41"/>
    </location>
</feature>
<dbReference type="SMART" id="SM00343">
    <property type="entry name" value="ZnF_C2HC"/>
    <property type="match status" value="1"/>
</dbReference>
<dbReference type="PANTHER" id="PTHR35046:SF26">
    <property type="entry name" value="RNA-DIRECTED DNA POLYMERASE"/>
    <property type="match status" value="1"/>
</dbReference>
<dbReference type="InterPro" id="IPR036875">
    <property type="entry name" value="Znf_CCHC_sf"/>
</dbReference>
<evidence type="ECO:0000256" key="1">
    <source>
        <dbReference type="PROSITE-ProRule" id="PRU00047"/>
    </source>
</evidence>
<dbReference type="Gene3D" id="2.40.70.10">
    <property type="entry name" value="Acid Proteases"/>
    <property type="match status" value="1"/>
</dbReference>
<dbReference type="GO" id="GO:0003676">
    <property type="term" value="F:nucleic acid binding"/>
    <property type="evidence" value="ECO:0007669"/>
    <property type="project" value="InterPro"/>
</dbReference>
<dbReference type="SUPFAM" id="SSF56672">
    <property type="entry name" value="DNA/RNA polymerases"/>
    <property type="match status" value="1"/>
</dbReference>
<keyword evidence="1" id="KW-0862">Zinc</keyword>
<organism evidence="4 5">
    <name type="scientific">Cephalotus follicularis</name>
    <name type="common">Albany pitcher plant</name>
    <dbReference type="NCBI Taxonomy" id="3775"/>
    <lineage>
        <taxon>Eukaryota</taxon>
        <taxon>Viridiplantae</taxon>
        <taxon>Streptophyta</taxon>
        <taxon>Embryophyta</taxon>
        <taxon>Tracheophyta</taxon>
        <taxon>Spermatophyta</taxon>
        <taxon>Magnoliopsida</taxon>
        <taxon>eudicotyledons</taxon>
        <taxon>Gunneridae</taxon>
        <taxon>Pentapetalae</taxon>
        <taxon>rosids</taxon>
        <taxon>fabids</taxon>
        <taxon>Oxalidales</taxon>
        <taxon>Cephalotaceae</taxon>
        <taxon>Cephalotus</taxon>
    </lineage>
</organism>
<evidence type="ECO:0000313" key="4">
    <source>
        <dbReference type="EMBL" id="GAV79373.1"/>
    </source>
</evidence>
<gene>
    <name evidence="4" type="ORF">CFOL_v3_22838</name>
</gene>
<dbReference type="OrthoDB" id="1747743at2759"/>
<dbReference type="InParanoid" id="A0A1Q3CH02"/>
<dbReference type="Gene3D" id="4.10.60.10">
    <property type="entry name" value="Zinc finger, CCHC-type"/>
    <property type="match status" value="1"/>
</dbReference>